<proteinExistence type="predicted"/>
<name>X1S7N7_9ZZZZ</name>
<gene>
    <name evidence="1" type="ORF">S12H4_22368</name>
</gene>
<accession>X1S7N7</accession>
<sequence>MMNKKLRISKSRIRYSIFITMGLLAWTSAAAQDFVPF</sequence>
<reference evidence="1" key="1">
    <citation type="journal article" date="2014" name="Front. Microbiol.">
        <title>High frequency of phylogenetically diverse reductive dehalogenase-homologous genes in deep subseafloor sedimentary metagenomes.</title>
        <authorList>
            <person name="Kawai M."/>
            <person name="Futagami T."/>
            <person name="Toyoda A."/>
            <person name="Takaki Y."/>
            <person name="Nishi S."/>
            <person name="Hori S."/>
            <person name="Arai W."/>
            <person name="Tsubouchi T."/>
            <person name="Morono Y."/>
            <person name="Uchiyama I."/>
            <person name="Ito T."/>
            <person name="Fujiyama A."/>
            <person name="Inagaki F."/>
            <person name="Takami H."/>
        </authorList>
    </citation>
    <scope>NUCLEOTIDE SEQUENCE</scope>
    <source>
        <strain evidence="1">Expedition CK06-06</strain>
    </source>
</reference>
<evidence type="ECO:0000313" key="1">
    <source>
        <dbReference type="EMBL" id="GAI75116.1"/>
    </source>
</evidence>
<dbReference type="EMBL" id="BARW01011653">
    <property type="protein sequence ID" value="GAI75116.1"/>
    <property type="molecule type" value="Genomic_DNA"/>
</dbReference>
<protein>
    <submittedName>
        <fullName evidence="1">Uncharacterized protein</fullName>
    </submittedName>
</protein>
<comment type="caution">
    <text evidence="1">The sequence shown here is derived from an EMBL/GenBank/DDBJ whole genome shotgun (WGS) entry which is preliminary data.</text>
</comment>
<feature type="non-terminal residue" evidence="1">
    <location>
        <position position="37"/>
    </location>
</feature>
<dbReference type="AlphaFoldDB" id="X1S7N7"/>
<organism evidence="1">
    <name type="scientific">marine sediment metagenome</name>
    <dbReference type="NCBI Taxonomy" id="412755"/>
    <lineage>
        <taxon>unclassified sequences</taxon>
        <taxon>metagenomes</taxon>
        <taxon>ecological metagenomes</taxon>
    </lineage>
</organism>